<dbReference type="Proteomes" id="UP001489004">
    <property type="component" value="Unassembled WGS sequence"/>
</dbReference>
<evidence type="ECO:0000313" key="3">
    <source>
        <dbReference type="Proteomes" id="UP001489004"/>
    </source>
</evidence>
<reference evidence="2 3" key="1">
    <citation type="journal article" date="2024" name="Nat. Commun.">
        <title>Phylogenomics reveals the evolutionary origins of lichenization in chlorophyte algae.</title>
        <authorList>
            <person name="Puginier C."/>
            <person name="Libourel C."/>
            <person name="Otte J."/>
            <person name="Skaloud P."/>
            <person name="Haon M."/>
            <person name="Grisel S."/>
            <person name="Petersen M."/>
            <person name="Berrin J.G."/>
            <person name="Delaux P.M."/>
            <person name="Dal Grande F."/>
            <person name="Keller J."/>
        </authorList>
    </citation>
    <scope>NUCLEOTIDE SEQUENCE [LARGE SCALE GENOMIC DNA]</scope>
    <source>
        <strain evidence="2 3">SAG 2043</strain>
    </source>
</reference>
<dbReference type="SMART" id="SM00256">
    <property type="entry name" value="FBOX"/>
    <property type="match status" value="1"/>
</dbReference>
<sequence>MEKLPTDILCDIFRRCPFQAKRALSLVCKQFEKLLNQPPTCDLWGTVSIDMDKLENQSYQCATAGVVSSMQWLGSLAAGVSCIHLQANTSQLVGFALGALAGSLYSASHLPALEMHIEGENCGFLQADIFSKEGLTLRLLLRLRVLQLRSAEGFTYEDLWAIPQLVGLEELELIAVENEEDRRVIDLPTEAEPHLIDADWQFNYDLRRGVRKFAVRFQYDMETLLETQPLYSLWQDVFAVNGVTAPIVY</sequence>
<dbReference type="SUPFAM" id="SSF81383">
    <property type="entry name" value="F-box domain"/>
    <property type="match status" value="1"/>
</dbReference>
<accession>A0AAW1R7L5</accession>
<dbReference type="PROSITE" id="PS50181">
    <property type="entry name" value="FBOX"/>
    <property type="match status" value="1"/>
</dbReference>
<gene>
    <name evidence="2" type="ORF">WJX72_007686</name>
</gene>
<name>A0AAW1R7L5_9CHLO</name>
<dbReference type="CDD" id="cd09917">
    <property type="entry name" value="F-box_SF"/>
    <property type="match status" value="1"/>
</dbReference>
<proteinExistence type="predicted"/>
<dbReference type="InterPro" id="IPR036047">
    <property type="entry name" value="F-box-like_dom_sf"/>
</dbReference>
<keyword evidence="3" id="KW-1185">Reference proteome</keyword>
<dbReference type="EMBL" id="JALJOR010000001">
    <property type="protein sequence ID" value="KAK9829754.1"/>
    <property type="molecule type" value="Genomic_DNA"/>
</dbReference>
<dbReference type="Pfam" id="PF00646">
    <property type="entry name" value="F-box"/>
    <property type="match status" value="1"/>
</dbReference>
<dbReference type="Gene3D" id="1.20.1280.50">
    <property type="match status" value="1"/>
</dbReference>
<feature type="domain" description="F-box" evidence="1">
    <location>
        <begin position="1"/>
        <end position="47"/>
    </location>
</feature>
<evidence type="ECO:0000313" key="2">
    <source>
        <dbReference type="EMBL" id="KAK9829754.1"/>
    </source>
</evidence>
<comment type="caution">
    <text evidence="2">The sequence shown here is derived from an EMBL/GenBank/DDBJ whole genome shotgun (WGS) entry which is preliminary data.</text>
</comment>
<dbReference type="InterPro" id="IPR001810">
    <property type="entry name" value="F-box_dom"/>
</dbReference>
<protein>
    <recommendedName>
        <fullName evidence="1">F-box domain-containing protein</fullName>
    </recommendedName>
</protein>
<evidence type="ECO:0000259" key="1">
    <source>
        <dbReference type="PROSITE" id="PS50181"/>
    </source>
</evidence>
<dbReference type="AlphaFoldDB" id="A0AAW1R7L5"/>
<organism evidence="2 3">
    <name type="scientific">[Myrmecia] bisecta</name>
    <dbReference type="NCBI Taxonomy" id="41462"/>
    <lineage>
        <taxon>Eukaryota</taxon>
        <taxon>Viridiplantae</taxon>
        <taxon>Chlorophyta</taxon>
        <taxon>core chlorophytes</taxon>
        <taxon>Trebouxiophyceae</taxon>
        <taxon>Trebouxiales</taxon>
        <taxon>Trebouxiaceae</taxon>
        <taxon>Myrmecia</taxon>
    </lineage>
</organism>